<feature type="transmembrane region" description="Helical" evidence="7">
    <location>
        <begin position="6"/>
        <end position="26"/>
    </location>
</feature>
<dbReference type="InterPro" id="IPR042175">
    <property type="entry name" value="Cell/Rod_MreC_2"/>
</dbReference>
<keyword evidence="7" id="KW-0472">Membrane</keyword>
<feature type="domain" description="Rod shape-determining protein MreC beta-barrel core" evidence="8">
    <location>
        <begin position="121"/>
        <end position="266"/>
    </location>
</feature>
<dbReference type="Gene3D" id="2.40.10.350">
    <property type="entry name" value="Rod shape-determining protein MreC, domain 2"/>
    <property type="match status" value="1"/>
</dbReference>
<sequence length="277" mass="31406">MLNRKVTVALVLILVIVANVLMLFISSARQEKGGGKTQVGMRIISPFQEVSITAWRTMRSLWRHYFWTLQVVEENDALKRQLQTLTQERSFYREIQVENQRLRRLLDMRESMSYRSVVCQVVGKDPSPWFKTLIVDKGKQHGLQKGLAALAPEGIVGQVIDVTEGFAKVLLVIDGNCAVDALGQITRVRGILKGGPNENCLFQYVSRKDEVQPGETIISSGLDGVFRKGWPIGEIQSVYKQHSGIFQEITVRPFVDFPKLEEVIIVLDKPEIDWLKP</sequence>
<feature type="coiled-coil region" evidence="6">
    <location>
        <begin position="68"/>
        <end position="95"/>
    </location>
</feature>
<reference evidence="9" key="1">
    <citation type="journal article" date="2020" name="mSystems">
        <title>Genome- and Community-Level Interaction Insights into Carbon Utilization and Element Cycling Functions of Hydrothermarchaeota in Hydrothermal Sediment.</title>
        <authorList>
            <person name="Zhou Z."/>
            <person name="Liu Y."/>
            <person name="Xu W."/>
            <person name="Pan J."/>
            <person name="Luo Z.H."/>
            <person name="Li M."/>
        </authorList>
    </citation>
    <scope>NUCLEOTIDE SEQUENCE [LARGE SCALE GENOMIC DNA]</scope>
    <source>
        <strain evidence="9">SpSt-477</strain>
    </source>
</reference>
<evidence type="ECO:0000256" key="2">
    <source>
        <dbReference type="ARBA" id="ARBA00013855"/>
    </source>
</evidence>
<comment type="caution">
    <text evidence="9">The sequence shown here is derived from an EMBL/GenBank/DDBJ whole genome shotgun (WGS) entry which is preliminary data.</text>
</comment>
<keyword evidence="7" id="KW-1133">Transmembrane helix</keyword>
<name>A0A7C4VQJ5_9BACT</name>
<accession>A0A7C4VQJ5</accession>
<protein>
    <recommendedName>
        <fullName evidence="2 5">Cell shape-determining protein MreC</fullName>
    </recommendedName>
    <alternativeName>
        <fullName evidence="4 5">Cell shape protein MreC</fullName>
    </alternativeName>
</protein>
<dbReference type="InterPro" id="IPR055342">
    <property type="entry name" value="MreC_beta-barrel_core"/>
</dbReference>
<comment type="function">
    <text evidence="5">Involved in formation and maintenance of cell shape.</text>
</comment>
<gene>
    <name evidence="9" type="primary">mreC</name>
    <name evidence="9" type="ORF">ENS29_10910</name>
</gene>
<keyword evidence="7" id="KW-0812">Transmembrane</keyword>
<evidence type="ECO:0000256" key="6">
    <source>
        <dbReference type="SAM" id="Coils"/>
    </source>
</evidence>
<evidence type="ECO:0000256" key="3">
    <source>
        <dbReference type="ARBA" id="ARBA00022960"/>
    </source>
</evidence>
<comment type="similarity">
    <text evidence="1 5">Belongs to the MreC family.</text>
</comment>
<dbReference type="Gene3D" id="2.40.10.340">
    <property type="entry name" value="Rod shape-determining protein MreC, domain 1"/>
    <property type="match status" value="1"/>
</dbReference>
<evidence type="ECO:0000313" key="9">
    <source>
        <dbReference type="EMBL" id="HGU33351.1"/>
    </source>
</evidence>
<dbReference type="InterPro" id="IPR042177">
    <property type="entry name" value="Cell/Rod_1"/>
</dbReference>
<evidence type="ECO:0000256" key="7">
    <source>
        <dbReference type="SAM" id="Phobius"/>
    </source>
</evidence>
<dbReference type="PANTHER" id="PTHR34138:SF1">
    <property type="entry name" value="CELL SHAPE-DETERMINING PROTEIN MREC"/>
    <property type="match status" value="1"/>
</dbReference>
<organism evidence="9">
    <name type="scientific">Desulfatirhabdium butyrativorans</name>
    <dbReference type="NCBI Taxonomy" id="340467"/>
    <lineage>
        <taxon>Bacteria</taxon>
        <taxon>Pseudomonadati</taxon>
        <taxon>Thermodesulfobacteriota</taxon>
        <taxon>Desulfobacteria</taxon>
        <taxon>Desulfobacterales</taxon>
        <taxon>Desulfatirhabdiaceae</taxon>
        <taxon>Desulfatirhabdium</taxon>
    </lineage>
</organism>
<dbReference type="GO" id="GO:0008360">
    <property type="term" value="P:regulation of cell shape"/>
    <property type="evidence" value="ECO:0007669"/>
    <property type="project" value="UniProtKB-KW"/>
</dbReference>
<dbReference type="PANTHER" id="PTHR34138">
    <property type="entry name" value="CELL SHAPE-DETERMINING PROTEIN MREC"/>
    <property type="match status" value="1"/>
</dbReference>
<dbReference type="InterPro" id="IPR007221">
    <property type="entry name" value="MreC"/>
</dbReference>
<dbReference type="Pfam" id="PF04085">
    <property type="entry name" value="MreC"/>
    <property type="match status" value="1"/>
</dbReference>
<dbReference type="GO" id="GO:0005886">
    <property type="term" value="C:plasma membrane"/>
    <property type="evidence" value="ECO:0007669"/>
    <property type="project" value="TreeGrafter"/>
</dbReference>
<evidence type="ECO:0000256" key="4">
    <source>
        <dbReference type="ARBA" id="ARBA00032089"/>
    </source>
</evidence>
<evidence type="ECO:0000256" key="1">
    <source>
        <dbReference type="ARBA" id="ARBA00009369"/>
    </source>
</evidence>
<evidence type="ECO:0000256" key="5">
    <source>
        <dbReference type="PIRNR" id="PIRNR038471"/>
    </source>
</evidence>
<evidence type="ECO:0000259" key="8">
    <source>
        <dbReference type="Pfam" id="PF04085"/>
    </source>
</evidence>
<dbReference type="EMBL" id="DSUH01000250">
    <property type="protein sequence ID" value="HGU33351.1"/>
    <property type="molecule type" value="Genomic_DNA"/>
</dbReference>
<proteinExistence type="inferred from homology"/>
<dbReference type="PIRSF" id="PIRSF038471">
    <property type="entry name" value="MreC"/>
    <property type="match status" value="1"/>
</dbReference>
<keyword evidence="6" id="KW-0175">Coiled coil</keyword>
<dbReference type="NCBIfam" id="TIGR00219">
    <property type="entry name" value="mreC"/>
    <property type="match status" value="1"/>
</dbReference>
<dbReference type="AlphaFoldDB" id="A0A7C4VQJ5"/>
<keyword evidence="3 5" id="KW-0133">Cell shape</keyword>